<dbReference type="EMBL" id="BAABDL010000025">
    <property type="protein sequence ID" value="GAA4061274.1"/>
    <property type="molecule type" value="Genomic_DNA"/>
</dbReference>
<proteinExistence type="predicted"/>
<comment type="caution">
    <text evidence="1">The sequence shown here is derived from an EMBL/GenBank/DDBJ whole genome shotgun (WGS) entry which is preliminary data.</text>
</comment>
<name>A0ABP7V9P2_9BACI</name>
<gene>
    <name evidence="1" type="ORF">GCM10022410_05360</name>
</gene>
<sequence>MKTEAMIDRFTETGQAVLLAETIGREFLIEKNELPEGAERGDYLALELEGDVVLSIELDQEKTIERKSAVQSKLAKLRERSSGSRFKKR</sequence>
<reference evidence="2" key="1">
    <citation type="journal article" date="2019" name="Int. J. Syst. Evol. Microbiol.">
        <title>The Global Catalogue of Microorganisms (GCM) 10K type strain sequencing project: providing services to taxonomists for standard genome sequencing and annotation.</title>
        <authorList>
            <consortium name="The Broad Institute Genomics Platform"/>
            <consortium name="The Broad Institute Genome Sequencing Center for Infectious Disease"/>
            <person name="Wu L."/>
            <person name="Ma J."/>
        </authorList>
    </citation>
    <scope>NUCLEOTIDE SEQUENCE [LARGE SCALE GENOMIC DNA]</scope>
    <source>
        <strain evidence="2">JCM 17250</strain>
    </source>
</reference>
<dbReference type="InterPro" id="IPR021377">
    <property type="entry name" value="DUF3006"/>
</dbReference>
<dbReference type="Proteomes" id="UP001501734">
    <property type="component" value="Unassembled WGS sequence"/>
</dbReference>
<organism evidence="1 2">
    <name type="scientific">Amphibacillus indicireducens</name>
    <dbReference type="NCBI Taxonomy" id="1076330"/>
    <lineage>
        <taxon>Bacteria</taxon>
        <taxon>Bacillati</taxon>
        <taxon>Bacillota</taxon>
        <taxon>Bacilli</taxon>
        <taxon>Bacillales</taxon>
        <taxon>Bacillaceae</taxon>
        <taxon>Amphibacillus</taxon>
    </lineage>
</organism>
<dbReference type="RefSeq" id="WP_344910066.1">
    <property type="nucleotide sequence ID" value="NZ_BAABDL010000025.1"/>
</dbReference>
<protein>
    <recommendedName>
        <fullName evidence="3">DUF3006 domain-containing protein</fullName>
    </recommendedName>
</protein>
<dbReference type="Pfam" id="PF11213">
    <property type="entry name" value="DUF3006"/>
    <property type="match status" value="1"/>
</dbReference>
<accession>A0ABP7V9P2</accession>
<evidence type="ECO:0000313" key="2">
    <source>
        <dbReference type="Proteomes" id="UP001501734"/>
    </source>
</evidence>
<evidence type="ECO:0008006" key="3">
    <source>
        <dbReference type="Google" id="ProtNLM"/>
    </source>
</evidence>
<evidence type="ECO:0000313" key="1">
    <source>
        <dbReference type="EMBL" id="GAA4061274.1"/>
    </source>
</evidence>
<keyword evidence="2" id="KW-1185">Reference proteome</keyword>